<dbReference type="OrthoDB" id="6024794at2"/>
<name>A0A3A3ZYZ5_9ACTN</name>
<dbReference type="SUPFAM" id="SSF55961">
    <property type="entry name" value="Bet v1-like"/>
    <property type="match status" value="1"/>
</dbReference>
<dbReference type="PANTHER" id="PTHR39332">
    <property type="entry name" value="BLL4707 PROTEIN"/>
    <property type="match status" value="1"/>
</dbReference>
<keyword evidence="2" id="KW-1185">Reference proteome</keyword>
<comment type="caution">
    <text evidence="1">The sequence shown here is derived from an EMBL/GenBank/DDBJ whole genome shotgun (WGS) entry which is preliminary data.</text>
</comment>
<dbReference type="PANTHER" id="PTHR39332:SF7">
    <property type="entry name" value="SRPBCC FAMILY PROTEIN"/>
    <property type="match status" value="1"/>
</dbReference>
<proteinExistence type="predicted"/>
<dbReference type="CDD" id="cd07821">
    <property type="entry name" value="PYR_PYL_RCAR_like"/>
    <property type="match status" value="1"/>
</dbReference>
<dbReference type="Pfam" id="PF10604">
    <property type="entry name" value="Polyketide_cyc2"/>
    <property type="match status" value="1"/>
</dbReference>
<dbReference type="InterPro" id="IPR019587">
    <property type="entry name" value="Polyketide_cyclase/dehydratase"/>
</dbReference>
<reference evidence="1 2" key="1">
    <citation type="submission" date="2018-09" db="EMBL/GenBank/DDBJ databases">
        <title>YIM 75507 draft genome.</title>
        <authorList>
            <person name="Tang S."/>
            <person name="Feng Y."/>
        </authorList>
    </citation>
    <scope>NUCLEOTIDE SEQUENCE [LARGE SCALE GENOMIC DNA]</scope>
    <source>
        <strain evidence="1 2">YIM 75507</strain>
    </source>
</reference>
<sequence>MPTSYASSVLPATADEVWRYLRDFGNFAEWHPAIETCAIESGDPAKPGCVRRLVGPDGSVFLERLAELDDEERVQAYDFVESPFPVRDFHATLRVAPVTETEEAFVEWRATFEAAPADALKMQKIFSRGVFGVGLRELRKRYPGPGDPEDRDAR</sequence>
<evidence type="ECO:0000313" key="1">
    <source>
        <dbReference type="EMBL" id="RJL20818.1"/>
    </source>
</evidence>
<gene>
    <name evidence="1" type="ORF">D5H75_38845</name>
</gene>
<dbReference type="InterPro" id="IPR023393">
    <property type="entry name" value="START-like_dom_sf"/>
</dbReference>
<evidence type="ECO:0000313" key="2">
    <source>
        <dbReference type="Proteomes" id="UP000265768"/>
    </source>
</evidence>
<protein>
    <submittedName>
        <fullName evidence="1">SRPBCC family protein</fullName>
    </submittedName>
</protein>
<dbReference type="Gene3D" id="3.30.530.20">
    <property type="match status" value="1"/>
</dbReference>
<dbReference type="Proteomes" id="UP000265768">
    <property type="component" value="Unassembled WGS sequence"/>
</dbReference>
<dbReference type="RefSeq" id="WP_119931631.1">
    <property type="nucleotide sequence ID" value="NZ_QZEY01000028.1"/>
</dbReference>
<dbReference type="AlphaFoldDB" id="A0A3A3ZYZ5"/>
<organism evidence="1 2">
    <name type="scientific">Bailinhaonella thermotolerans</name>
    <dbReference type="NCBI Taxonomy" id="1070861"/>
    <lineage>
        <taxon>Bacteria</taxon>
        <taxon>Bacillati</taxon>
        <taxon>Actinomycetota</taxon>
        <taxon>Actinomycetes</taxon>
        <taxon>Streptosporangiales</taxon>
        <taxon>Streptosporangiaceae</taxon>
        <taxon>Bailinhaonella</taxon>
    </lineage>
</organism>
<dbReference type="EMBL" id="QZEY01000028">
    <property type="protein sequence ID" value="RJL20818.1"/>
    <property type="molecule type" value="Genomic_DNA"/>
</dbReference>
<accession>A0A3A3ZYZ5</accession>